<reference evidence="2 3" key="1">
    <citation type="journal article" date="2006" name="Nature">
        <title>Global trends of whole-genome duplications revealed by the ciliate Paramecium tetraurelia.</title>
        <authorList>
            <consortium name="Genoscope"/>
            <person name="Aury J.-M."/>
            <person name="Jaillon O."/>
            <person name="Duret L."/>
            <person name="Noel B."/>
            <person name="Jubin C."/>
            <person name="Porcel B.M."/>
            <person name="Segurens B."/>
            <person name="Daubin V."/>
            <person name="Anthouard V."/>
            <person name="Aiach N."/>
            <person name="Arnaiz O."/>
            <person name="Billaut A."/>
            <person name="Beisson J."/>
            <person name="Blanc I."/>
            <person name="Bouhouche K."/>
            <person name="Camara F."/>
            <person name="Duharcourt S."/>
            <person name="Guigo R."/>
            <person name="Gogendeau D."/>
            <person name="Katinka M."/>
            <person name="Keller A.-M."/>
            <person name="Kissmehl R."/>
            <person name="Klotz C."/>
            <person name="Koll F."/>
            <person name="Le Moue A."/>
            <person name="Lepere C."/>
            <person name="Malinsky S."/>
            <person name="Nowacki M."/>
            <person name="Nowak J.K."/>
            <person name="Plattner H."/>
            <person name="Poulain J."/>
            <person name="Ruiz F."/>
            <person name="Serrano V."/>
            <person name="Zagulski M."/>
            <person name="Dessen P."/>
            <person name="Betermier M."/>
            <person name="Weissenbach J."/>
            <person name="Scarpelli C."/>
            <person name="Schachter V."/>
            <person name="Sperling L."/>
            <person name="Meyer E."/>
            <person name="Cohen J."/>
            <person name="Wincker P."/>
        </authorList>
    </citation>
    <scope>NUCLEOTIDE SEQUENCE [LARGE SCALE GENOMIC DNA]</scope>
    <source>
        <strain evidence="2 3">Stock d4-2</strain>
    </source>
</reference>
<dbReference type="AlphaFoldDB" id="A0CR46"/>
<keyword evidence="3" id="KW-1185">Reference proteome</keyword>
<evidence type="ECO:0008006" key="4">
    <source>
        <dbReference type="Google" id="ProtNLM"/>
    </source>
</evidence>
<keyword evidence="1" id="KW-0472">Membrane</keyword>
<sequence length="214" mass="26136">MLTQYIILVTLIYFRQVSLFQILQENIQGFTLLLFTGLFQNFYQILSYQKYIFQVLLTQVFLVSYIINTLNQLKILFFNQTKQILWSLIFPNVQENNFLHFQSFKYFNLEWIVFNFKSHNSSKIIIDLGILNATFLIIYIDFLYRYSHCKKIEYSIQLNNSSLVHTKQIYFKQKLSQIINLWPIFRFFQILIQSIRYIYRLIKFWEDVQNQLCN</sequence>
<dbReference type="KEGG" id="ptm:GSPATT00009577001"/>
<keyword evidence="1" id="KW-0812">Transmembrane</keyword>
<protein>
    <recommendedName>
        <fullName evidence="4">Transmembrane protein</fullName>
    </recommendedName>
</protein>
<dbReference type="RefSeq" id="XP_001440660.1">
    <property type="nucleotide sequence ID" value="XM_001440623.1"/>
</dbReference>
<gene>
    <name evidence="2" type="ORF">GSPATT00009577001</name>
</gene>
<dbReference type="EMBL" id="CT868152">
    <property type="protein sequence ID" value="CAK73263.1"/>
    <property type="molecule type" value="Genomic_DNA"/>
</dbReference>
<organism evidence="2 3">
    <name type="scientific">Paramecium tetraurelia</name>
    <dbReference type="NCBI Taxonomy" id="5888"/>
    <lineage>
        <taxon>Eukaryota</taxon>
        <taxon>Sar</taxon>
        <taxon>Alveolata</taxon>
        <taxon>Ciliophora</taxon>
        <taxon>Intramacronucleata</taxon>
        <taxon>Oligohymenophorea</taxon>
        <taxon>Peniculida</taxon>
        <taxon>Parameciidae</taxon>
        <taxon>Paramecium</taxon>
    </lineage>
</organism>
<feature type="transmembrane region" description="Helical" evidence="1">
    <location>
        <begin position="124"/>
        <end position="144"/>
    </location>
</feature>
<keyword evidence="1" id="KW-1133">Transmembrane helix</keyword>
<proteinExistence type="predicted"/>
<name>A0CR46_PARTE</name>
<evidence type="ECO:0000313" key="2">
    <source>
        <dbReference type="EMBL" id="CAK73263.1"/>
    </source>
</evidence>
<dbReference type="InParanoid" id="A0CR46"/>
<accession>A0CR46</accession>
<evidence type="ECO:0000256" key="1">
    <source>
        <dbReference type="SAM" id="Phobius"/>
    </source>
</evidence>
<dbReference type="Proteomes" id="UP000000600">
    <property type="component" value="Unassembled WGS sequence"/>
</dbReference>
<feature type="transmembrane region" description="Helical" evidence="1">
    <location>
        <begin position="52"/>
        <end position="70"/>
    </location>
</feature>
<dbReference type="HOGENOM" id="CLU_1291187_0_0_1"/>
<dbReference type="GeneID" id="5026445"/>
<evidence type="ECO:0000313" key="3">
    <source>
        <dbReference type="Proteomes" id="UP000000600"/>
    </source>
</evidence>